<evidence type="ECO:0000256" key="5">
    <source>
        <dbReference type="ARBA" id="ARBA00023136"/>
    </source>
</evidence>
<evidence type="ECO:0000256" key="6">
    <source>
        <dbReference type="RuleBase" id="RU004057"/>
    </source>
</evidence>
<name>A0A1G7CY93_9RHOB</name>
<feature type="transmembrane region" description="Helical" evidence="7">
    <location>
        <begin position="151"/>
        <end position="176"/>
    </location>
</feature>
<dbReference type="Proteomes" id="UP000199628">
    <property type="component" value="Unassembled WGS sequence"/>
</dbReference>
<evidence type="ECO:0000313" key="9">
    <source>
        <dbReference type="EMBL" id="SDE43455.1"/>
    </source>
</evidence>
<keyword evidence="4 7" id="KW-1133">Transmembrane helix</keyword>
<dbReference type="Pfam" id="PF01618">
    <property type="entry name" value="MotA_ExbB"/>
    <property type="match status" value="1"/>
</dbReference>
<protein>
    <submittedName>
        <fullName evidence="9">Biopolymer transport protein ExbB</fullName>
    </submittedName>
</protein>
<gene>
    <name evidence="9" type="ORF">SAMN04488239_11940</name>
</gene>
<evidence type="ECO:0000313" key="10">
    <source>
        <dbReference type="Proteomes" id="UP000199628"/>
    </source>
</evidence>
<keyword evidence="3 7" id="KW-0812">Transmembrane</keyword>
<feature type="transmembrane region" description="Helical" evidence="7">
    <location>
        <begin position="109"/>
        <end position="131"/>
    </location>
</feature>
<sequence>MGDLDMSGLGVAGPVLALLGILSVASVTVLVARLLALYGAVKGQAQRDEQLRRLAEGETTSTAGTGAADRVLSLACDLVAEGVPHDVLAAQVEHRGNAEAQQFYRGVRFLELAGMIAPLLGLLGTVLGMIQSFRSLELAEGAANASILAGGIWQALLTTAAGLVVAIPALVGAALLSARADAAAAEVERTMVGAMAAVRRRTGG</sequence>
<dbReference type="STRING" id="639004.SAMN04488239_11940"/>
<evidence type="ECO:0000256" key="7">
    <source>
        <dbReference type="SAM" id="Phobius"/>
    </source>
</evidence>
<keyword evidence="10" id="KW-1185">Reference proteome</keyword>
<keyword evidence="5 7" id="KW-0472">Membrane</keyword>
<evidence type="ECO:0000256" key="1">
    <source>
        <dbReference type="ARBA" id="ARBA00004651"/>
    </source>
</evidence>
<evidence type="ECO:0000256" key="4">
    <source>
        <dbReference type="ARBA" id="ARBA00022989"/>
    </source>
</evidence>
<feature type="domain" description="MotA/TolQ/ExbB proton channel" evidence="8">
    <location>
        <begin position="69"/>
        <end position="188"/>
    </location>
</feature>
<dbReference type="InterPro" id="IPR050790">
    <property type="entry name" value="ExbB/TolQ_transport"/>
</dbReference>
<evidence type="ECO:0000259" key="8">
    <source>
        <dbReference type="Pfam" id="PF01618"/>
    </source>
</evidence>
<dbReference type="AlphaFoldDB" id="A0A1G7CY93"/>
<keyword evidence="6" id="KW-0653">Protein transport</keyword>
<accession>A0A1G7CY93</accession>
<dbReference type="GO" id="GO:0017038">
    <property type="term" value="P:protein import"/>
    <property type="evidence" value="ECO:0007669"/>
    <property type="project" value="TreeGrafter"/>
</dbReference>
<comment type="similarity">
    <text evidence="6">Belongs to the exbB/tolQ family.</text>
</comment>
<dbReference type="EMBL" id="FMZV01000019">
    <property type="protein sequence ID" value="SDE43455.1"/>
    <property type="molecule type" value="Genomic_DNA"/>
</dbReference>
<dbReference type="PANTHER" id="PTHR30625">
    <property type="entry name" value="PROTEIN TOLQ"/>
    <property type="match status" value="1"/>
</dbReference>
<evidence type="ECO:0000256" key="3">
    <source>
        <dbReference type="ARBA" id="ARBA00022692"/>
    </source>
</evidence>
<keyword evidence="6" id="KW-0813">Transport</keyword>
<proteinExistence type="inferred from homology"/>
<dbReference type="InterPro" id="IPR002898">
    <property type="entry name" value="MotA_ExbB_proton_chnl"/>
</dbReference>
<dbReference type="RefSeq" id="WP_093036443.1">
    <property type="nucleotide sequence ID" value="NZ_FMZV01000019.1"/>
</dbReference>
<dbReference type="GO" id="GO:0005886">
    <property type="term" value="C:plasma membrane"/>
    <property type="evidence" value="ECO:0007669"/>
    <property type="project" value="UniProtKB-SubCell"/>
</dbReference>
<comment type="subcellular location">
    <subcellularLocation>
        <location evidence="1">Cell membrane</location>
        <topology evidence="1">Multi-pass membrane protein</topology>
    </subcellularLocation>
    <subcellularLocation>
        <location evidence="6">Membrane</location>
        <topology evidence="6">Multi-pass membrane protein</topology>
    </subcellularLocation>
</comment>
<organism evidence="9 10">
    <name type="scientific">Ruegeria marina</name>
    <dbReference type="NCBI Taxonomy" id="639004"/>
    <lineage>
        <taxon>Bacteria</taxon>
        <taxon>Pseudomonadati</taxon>
        <taxon>Pseudomonadota</taxon>
        <taxon>Alphaproteobacteria</taxon>
        <taxon>Rhodobacterales</taxon>
        <taxon>Roseobacteraceae</taxon>
        <taxon>Ruegeria</taxon>
    </lineage>
</organism>
<reference evidence="10" key="1">
    <citation type="submission" date="2016-10" db="EMBL/GenBank/DDBJ databases">
        <authorList>
            <person name="Varghese N."/>
            <person name="Submissions S."/>
        </authorList>
    </citation>
    <scope>NUCLEOTIDE SEQUENCE [LARGE SCALE GENOMIC DNA]</scope>
    <source>
        <strain evidence="10">CGMCC 1.9108</strain>
    </source>
</reference>
<evidence type="ECO:0000256" key="2">
    <source>
        <dbReference type="ARBA" id="ARBA00022475"/>
    </source>
</evidence>
<dbReference type="PANTHER" id="PTHR30625:SF11">
    <property type="entry name" value="MOTA_TOLQ_EXBB PROTON CHANNEL DOMAIN-CONTAINING PROTEIN"/>
    <property type="match status" value="1"/>
</dbReference>
<keyword evidence="2" id="KW-1003">Cell membrane</keyword>
<dbReference type="OrthoDB" id="4045at2"/>
<feature type="transmembrane region" description="Helical" evidence="7">
    <location>
        <begin position="15"/>
        <end position="41"/>
    </location>
</feature>